<reference evidence="2 3" key="1">
    <citation type="journal article" date="2015" name="Nature">
        <title>rRNA introns, odd ribosomes, and small enigmatic genomes across a large radiation of phyla.</title>
        <authorList>
            <person name="Brown C.T."/>
            <person name="Hug L.A."/>
            <person name="Thomas B.C."/>
            <person name="Sharon I."/>
            <person name="Castelle C.J."/>
            <person name="Singh A."/>
            <person name="Wilkins M.J."/>
            <person name="Williams K.H."/>
            <person name="Banfield J.F."/>
        </authorList>
    </citation>
    <scope>NUCLEOTIDE SEQUENCE [LARGE SCALE GENOMIC DNA]</scope>
</reference>
<gene>
    <name evidence="2" type="ORF">UT63_C0064G0014</name>
</gene>
<dbReference type="PANTHER" id="PTHR43328:SF1">
    <property type="entry name" value="N-ACETYLTRANSFERASE DOMAIN-CONTAINING PROTEIN"/>
    <property type="match status" value="1"/>
</dbReference>
<dbReference type="CDD" id="cd04301">
    <property type="entry name" value="NAT_SF"/>
    <property type="match status" value="1"/>
</dbReference>
<name>A0A0G0T1C8_9BACT</name>
<dbReference type="EMBL" id="LBXN01000064">
    <property type="protein sequence ID" value="KKR31632.1"/>
    <property type="molecule type" value="Genomic_DNA"/>
</dbReference>
<evidence type="ECO:0000259" key="1">
    <source>
        <dbReference type="PROSITE" id="PS51186"/>
    </source>
</evidence>
<organism evidence="2 3">
    <name type="scientific">Candidatus Gottesmanbacteria bacterium GW2011_GWC2_39_8</name>
    <dbReference type="NCBI Taxonomy" id="1618450"/>
    <lineage>
        <taxon>Bacteria</taxon>
        <taxon>Candidatus Gottesmaniibacteriota</taxon>
    </lineage>
</organism>
<dbReference type="Pfam" id="PF00583">
    <property type="entry name" value="Acetyltransf_1"/>
    <property type="match status" value="1"/>
</dbReference>
<feature type="domain" description="N-acetyltransferase" evidence="1">
    <location>
        <begin position="24"/>
        <end position="191"/>
    </location>
</feature>
<dbReference type="InterPro" id="IPR000182">
    <property type="entry name" value="GNAT_dom"/>
</dbReference>
<dbReference type="AlphaFoldDB" id="A0A0G0T1C8"/>
<dbReference type="PANTHER" id="PTHR43328">
    <property type="entry name" value="ACETYLTRANSFERASE-RELATED"/>
    <property type="match status" value="1"/>
</dbReference>
<sequence>MIINIMTNSEKTIFEGISNKGTKYIIRYPIIEDLTEMHRFINEISREKTYVRFQGEEITLEEEKDFLTGELTKIEKRLSVQLAVFIGNKLIGVSGIDMQDKTSKHVGVFGIMLGKEYRNEGIGKILMQKVLEEAEKEIPTLKIITLSCHGDNVKAETMYEKFGFKVYGNLPGGIVRGAKYVDHIYMYKIIASI</sequence>
<dbReference type="PROSITE" id="PS51186">
    <property type="entry name" value="GNAT"/>
    <property type="match status" value="1"/>
</dbReference>
<protein>
    <submittedName>
        <fullName evidence="2">GCN5-related N-acetyltransferase</fullName>
    </submittedName>
</protein>
<keyword evidence="2" id="KW-0808">Transferase</keyword>
<dbReference type="InterPro" id="IPR016181">
    <property type="entry name" value="Acyl_CoA_acyltransferase"/>
</dbReference>
<accession>A0A0G0T1C8</accession>
<dbReference type="Gene3D" id="3.40.630.30">
    <property type="match status" value="1"/>
</dbReference>
<dbReference type="Proteomes" id="UP000034539">
    <property type="component" value="Unassembled WGS sequence"/>
</dbReference>
<evidence type="ECO:0000313" key="3">
    <source>
        <dbReference type="Proteomes" id="UP000034539"/>
    </source>
</evidence>
<proteinExistence type="predicted"/>
<dbReference type="SUPFAM" id="SSF55729">
    <property type="entry name" value="Acyl-CoA N-acyltransferases (Nat)"/>
    <property type="match status" value="1"/>
</dbReference>
<evidence type="ECO:0000313" key="2">
    <source>
        <dbReference type="EMBL" id="KKR31632.1"/>
    </source>
</evidence>
<comment type="caution">
    <text evidence="2">The sequence shown here is derived from an EMBL/GenBank/DDBJ whole genome shotgun (WGS) entry which is preliminary data.</text>
</comment>
<dbReference type="GO" id="GO:0016747">
    <property type="term" value="F:acyltransferase activity, transferring groups other than amino-acyl groups"/>
    <property type="evidence" value="ECO:0007669"/>
    <property type="project" value="InterPro"/>
</dbReference>